<evidence type="ECO:0008006" key="5">
    <source>
        <dbReference type="Google" id="ProtNLM"/>
    </source>
</evidence>
<evidence type="ECO:0000256" key="1">
    <source>
        <dbReference type="SAM" id="MobiDB-lite"/>
    </source>
</evidence>
<reference evidence="3" key="1">
    <citation type="journal article" date="2020" name="Stud. Mycol.">
        <title>101 Dothideomycetes genomes: a test case for predicting lifestyles and emergence of pathogens.</title>
        <authorList>
            <person name="Haridas S."/>
            <person name="Albert R."/>
            <person name="Binder M."/>
            <person name="Bloem J."/>
            <person name="Labutti K."/>
            <person name="Salamov A."/>
            <person name="Andreopoulos B."/>
            <person name="Baker S."/>
            <person name="Barry K."/>
            <person name="Bills G."/>
            <person name="Bluhm B."/>
            <person name="Cannon C."/>
            <person name="Castanera R."/>
            <person name="Culley D."/>
            <person name="Daum C."/>
            <person name="Ezra D."/>
            <person name="Gonzalez J."/>
            <person name="Henrissat B."/>
            <person name="Kuo A."/>
            <person name="Liang C."/>
            <person name="Lipzen A."/>
            <person name="Lutzoni F."/>
            <person name="Magnuson J."/>
            <person name="Mondo S."/>
            <person name="Nolan M."/>
            <person name="Ohm R."/>
            <person name="Pangilinan J."/>
            <person name="Park H.-J."/>
            <person name="Ramirez L."/>
            <person name="Alfaro M."/>
            <person name="Sun H."/>
            <person name="Tritt A."/>
            <person name="Yoshinaga Y."/>
            <person name="Zwiers L.-H."/>
            <person name="Turgeon B."/>
            <person name="Goodwin S."/>
            <person name="Spatafora J."/>
            <person name="Crous P."/>
            <person name="Grigoriev I."/>
        </authorList>
    </citation>
    <scope>NUCLEOTIDE SEQUENCE</scope>
    <source>
        <strain evidence="3">ATCC 36951</strain>
    </source>
</reference>
<dbReference type="RefSeq" id="XP_033664452.1">
    <property type="nucleotide sequence ID" value="XM_033813631.1"/>
</dbReference>
<dbReference type="GeneID" id="54566903"/>
<dbReference type="AlphaFoldDB" id="A0A6A6C9R4"/>
<dbReference type="Proteomes" id="UP000799537">
    <property type="component" value="Unassembled WGS sequence"/>
</dbReference>
<evidence type="ECO:0000313" key="3">
    <source>
        <dbReference type="EMBL" id="KAF2163563.1"/>
    </source>
</evidence>
<gene>
    <name evidence="3" type="ORF">M409DRAFT_57448</name>
</gene>
<evidence type="ECO:0000256" key="2">
    <source>
        <dbReference type="SAM" id="Phobius"/>
    </source>
</evidence>
<feature type="compositionally biased region" description="Basic and acidic residues" evidence="1">
    <location>
        <begin position="29"/>
        <end position="41"/>
    </location>
</feature>
<protein>
    <recommendedName>
        <fullName evidence="5">Transmembrane protein</fullName>
    </recommendedName>
</protein>
<feature type="region of interest" description="Disordered" evidence="1">
    <location>
        <begin position="1"/>
        <end position="48"/>
    </location>
</feature>
<proteinExistence type="predicted"/>
<feature type="compositionally biased region" description="Acidic residues" evidence="1">
    <location>
        <begin position="9"/>
        <end position="28"/>
    </location>
</feature>
<keyword evidence="2" id="KW-0812">Transmembrane</keyword>
<name>A0A6A6C9R4_ZASCE</name>
<keyword evidence="2" id="KW-0472">Membrane</keyword>
<organism evidence="3 4">
    <name type="scientific">Zasmidium cellare ATCC 36951</name>
    <dbReference type="NCBI Taxonomy" id="1080233"/>
    <lineage>
        <taxon>Eukaryota</taxon>
        <taxon>Fungi</taxon>
        <taxon>Dikarya</taxon>
        <taxon>Ascomycota</taxon>
        <taxon>Pezizomycotina</taxon>
        <taxon>Dothideomycetes</taxon>
        <taxon>Dothideomycetidae</taxon>
        <taxon>Mycosphaerellales</taxon>
        <taxon>Mycosphaerellaceae</taxon>
        <taxon>Zasmidium</taxon>
    </lineage>
</organism>
<dbReference type="EMBL" id="ML993608">
    <property type="protein sequence ID" value="KAF2163563.1"/>
    <property type="molecule type" value="Genomic_DNA"/>
</dbReference>
<sequence>MPPVRVTLDDDYDDDDGGGCADGEGECDGVEREVREVREVDGESDDVERESVRERRMSSFASMRERVGRIDWSEGLGWSGVGLLVGCGLDVVGFLGFVVGGWVWSLRGKVEKVKAMEAARRRGRRLNALKMLRRGGRWLRGLGRGVVLLRIA</sequence>
<evidence type="ECO:0000313" key="4">
    <source>
        <dbReference type="Proteomes" id="UP000799537"/>
    </source>
</evidence>
<keyword evidence="2" id="KW-1133">Transmembrane helix</keyword>
<keyword evidence="4" id="KW-1185">Reference proteome</keyword>
<accession>A0A6A6C9R4</accession>
<feature type="transmembrane region" description="Helical" evidence="2">
    <location>
        <begin position="81"/>
        <end position="104"/>
    </location>
</feature>